<dbReference type="Proteomes" id="UP000265080">
    <property type="component" value="Chromosome 21"/>
</dbReference>
<proteinExistence type="predicted"/>
<feature type="compositionally biased region" description="Basic and acidic residues" evidence="1">
    <location>
        <begin position="909"/>
        <end position="924"/>
    </location>
</feature>
<feature type="compositionally biased region" description="Low complexity" evidence="1">
    <location>
        <begin position="648"/>
        <end position="667"/>
    </location>
</feature>
<feature type="compositionally biased region" description="Polar residues" evidence="1">
    <location>
        <begin position="620"/>
        <end position="630"/>
    </location>
</feature>
<dbReference type="GO" id="GO:0005979">
    <property type="term" value="P:regulation of glycogen biosynthetic process"/>
    <property type="evidence" value="ECO:0007669"/>
    <property type="project" value="TreeGrafter"/>
</dbReference>
<keyword evidence="2" id="KW-0812">Transmembrane</keyword>
<sequence length="1304" mass="144674">MEALCVQPVEEKGVMAKREELGKSREQDEAGMEASTSTTDEETDEDSEPEPPLVVRRKVSFADAFGLNLVSVKEFDNAEVAESEVSPANEWDVAHSSEEFYISCLFTVPSSQEELDQKLEAQMVELESIELLPGTTTLRGIVRVVNLCYSKCVFARITLDRWNSYFDLLAEYVPGSSDRKTDRFTFRYTLLPPFERDGARVEFCLRYETSTGTFWANNSELNYVLFCHQKGHIKEPPTQEESSGYKSKRSCLKANRNGGAEEKTRETCSIATAAAEAEATHKAEKADRKTVNSVESLLYGDEHKPLVESIKSRHKSTRLARVQDHLSQRKQQARKVSPHASANGQKASRSTLAPWGDSARFLYKCQKTQPNESPQVLTYHQIPLLTLDWNNDKPQQLGAPDVDDIWTGTAKMTLSKASKENTPCGNDMWETFLNGAGNTKKKETSVCNVWQDFLNGPSCRDLSGVPESVWLQTAASVSPSNDKEPQTQNAASSQGFPEFQVGTDTPTTSAACQPLSDTLLANVALNAEDHQPAEARVGSPRDDNTATHDASQRSQTNSVKDTLQEFSLEGAPPVSEHSVDSTAECRKHVVRERESAGIIGGADGSRGDEPFTLHTADLVTSSGESETTDMTAMPESPNASAGDRISQGAGLDEGLSSSGEGEVTGTAHNARDDMLAFRETIRQGTKDGARYVYSTSRQGAVERITAKYRQNKDENTEEVIFRPQKTECEISQKCGDVMQCGSQNSGNPLQETDENEIRFAQSHADGFDAKQTCEENLEENKIMALELKEDVQWFEDMEVETCTSKRPERITSASMEIIHVFNEEALQPNSSGQIDNMSIILEGCDKQSRPIQAGGEVHEPEGRSSTCDMNPSTQTPLESREKKLISQSDHDTGRHDLTDKCNPNPLKAVEQRWTHSQEDMKGQEEDVGGEISPEAATAKENVATEDSSTEYQPERTEEGMSQEEKDERVSIGELKIDAMRELMGNVESPRGERKNPPAGLEEQELSAEVESSPHVECEKLLGRTKDAITPELVGSLEAMESVERFGEDVVRRIWEEVFGKEVEVANRDANVADGLGCRVTDITQKDSNDAFDSGVFSLTDLPTDLNLSLCQGQEQTLVTKANDLSSEVRSYPLTTVEQTPFPSKLQTDLNSSAHLSQDLSTTSAAPSTQSSTKSAQVLGSLKDQEHYSQIKERSVARQQTARQIEDCVVACNESFNRPSHRHPSSPPEKLKESDGFVWWSLLYVLSHITRLLICILLVGGFFVIVFLYDFPAFFALYVFSVCWWFYKWKRHQVTKKKAMGRLAD</sequence>
<dbReference type="InterPro" id="IPR038175">
    <property type="entry name" value="CBM21_dom_sf"/>
</dbReference>
<dbReference type="Ensembl" id="ENSAPET00000023734.1">
    <property type="protein sequence ID" value="ENSAPEP00000023123.1"/>
    <property type="gene ID" value="ENSAPEG00000016467.1"/>
</dbReference>
<dbReference type="Pfam" id="PF03370">
    <property type="entry name" value="CBM_21"/>
    <property type="match status" value="1"/>
</dbReference>
<feature type="compositionally biased region" description="Low complexity" evidence="1">
    <location>
        <begin position="1160"/>
        <end position="1175"/>
    </location>
</feature>
<evidence type="ECO:0000256" key="2">
    <source>
        <dbReference type="SAM" id="Phobius"/>
    </source>
</evidence>
<keyword evidence="5" id="KW-1185">Reference proteome</keyword>
<feature type="compositionally biased region" description="Polar residues" evidence="1">
    <location>
        <begin position="340"/>
        <end position="351"/>
    </location>
</feature>
<feature type="compositionally biased region" description="Basic and acidic residues" evidence="1">
    <location>
        <begin position="533"/>
        <end position="546"/>
    </location>
</feature>
<feature type="region of interest" description="Disordered" evidence="1">
    <location>
        <begin position="311"/>
        <end position="351"/>
    </location>
</feature>
<dbReference type="InterPro" id="IPR050782">
    <property type="entry name" value="PP1_regulatory_subunit_3"/>
</dbReference>
<feature type="compositionally biased region" description="Polar residues" evidence="1">
    <location>
        <begin position="1142"/>
        <end position="1159"/>
    </location>
</feature>
<evidence type="ECO:0000313" key="4">
    <source>
        <dbReference type="Ensembl" id="ENSAPEP00000023123.1"/>
    </source>
</evidence>
<feature type="region of interest" description="Disordered" evidence="1">
    <location>
        <begin position="533"/>
        <end position="559"/>
    </location>
</feature>
<feature type="compositionally biased region" description="Basic and acidic residues" evidence="1">
    <location>
        <begin position="9"/>
        <end position="28"/>
    </location>
</feature>
<dbReference type="PANTHER" id="PTHR12307">
    <property type="entry name" value="PROTEIN PHOSPHATASE 1 REGULATORY SUBUNIT"/>
    <property type="match status" value="1"/>
</dbReference>
<reference evidence="4 5" key="1">
    <citation type="submission" date="2018-03" db="EMBL/GenBank/DDBJ databases">
        <title>Finding Nemo's genes: A chromosome-scale reference assembly of the genome of the orange clownfish Amphiprion percula.</title>
        <authorList>
            <person name="Lehmann R."/>
        </authorList>
    </citation>
    <scope>NUCLEOTIDE SEQUENCE</scope>
</reference>
<keyword evidence="2" id="KW-1133">Transmembrane helix</keyword>
<feature type="domain" description="CBM21" evidence="3">
    <location>
        <begin position="116"/>
        <end position="226"/>
    </location>
</feature>
<dbReference type="PROSITE" id="PS51159">
    <property type="entry name" value="CBM21"/>
    <property type="match status" value="1"/>
</dbReference>
<accession>A0A3P8THJ4</accession>
<feature type="region of interest" description="Disordered" evidence="1">
    <location>
        <begin position="985"/>
        <end position="1013"/>
    </location>
</feature>
<dbReference type="GO" id="GO:2001069">
    <property type="term" value="F:glycogen binding"/>
    <property type="evidence" value="ECO:0007669"/>
    <property type="project" value="TreeGrafter"/>
</dbReference>
<feature type="region of interest" description="Disordered" evidence="1">
    <location>
        <begin position="1"/>
        <end position="53"/>
    </location>
</feature>
<keyword evidence="2" id="KW-0472">Membrane</keyword>
<dbReference type="STRING" id="161767.ENSAPEP00000023123"/>
<evidence type="ECO:0000256" key="1">
    <source>
        <dbReference type="SAM" id="MobiDB-lite"/>
    </source>
</evidence>
<feature type="region of interest" description="Disordered" evidence="1">
    <location>
        <begin position="1142"/>
        <end position="1175"/>
    </location>
</feature>
<name>A0A3P8THJ4_AMPPE</name>
<dbReference type="Gene3D" id="2.60.40.2440">
    <property type="entry name" value="Carbohydrate binding type-21 domain"/>
    <property type="match status" value="1"/>
</dbReference>
<reference evidence="4" key="3">
    <citation type="submission" date="2025-09" db="UniProtKB">
        <authorList>
            <consortium name="Ensembl"/>
        </authorList>
    </citation>
    <scope>IDENTIFICATION</scope>
</reference>
<feature type="region of interest" description="Disordered" evidence="1">
    <location>
        <begin position="850"/>
        <end position="967"/>
    </location>
</feature>
<feature type="compositionally biased region" description="Polar residues" evidence="1">
    <location>
        <begin position="863"/>
        <end position="877"/>
    </location>
</feature>
<dbReference type="CDD" id="cd22255">
    <property type="entry name" value="PBD_PPP1R3A"/>
    <property type="match status" value="1"/>
</dbReference>
<evidence type="ECO:0000259" key="3">
    <source>
        <dbReference type="PROSITE" id="PS51159"/>
    </source>
</evidence>
<feature type="transmembrane region" description="Helical" evidence="2">
    <location>
        <begin position="1265"/>
        <end position="1286"/>
    </location>
</feature>
<feature type="compositionally biased region" description="Basic and acidic residues" evidence="1">
    <location>
        <begin position="878"/>
        <end position="899"/>
    </location>
</feature>
<evidence type="ECO:0000313" key="5">
    <source>
        <dbReference type="Proteomes" id="UP000265080"/>
    </source>
</evidence>
<dbReference type="InterPro" id="IPR005036">
    <property type="entry name" value="CBM21_dom"/>
</dbReference>
<feature type="compositionally biased region" description="Basic and acidic residues" evidence="1">
    <location>
        <begin position="952"/>
        <end position="967"/>
    </location>
</feature>
<dbReference type="GO" id="GO:0008157">
    <property type="term" value="F:protein phosphatase 1 binding"/>
    <property type="evidence" value="ECO:0007669"/>
    <property type="project" value="TreeGrafter"/>
</dbReference>
<dbReference type="GO" id="GO:0000164">
    <property type="term" value="C:protein phosphatase type 1 complex"/>
    <property type="evidence" value="ECO:0007669"/>
    <property type="project" value="TreeGrafter"/>
</dbReference>
<feature type="compositionally biased region" description="Polar residues" evidence="1">
    <location>
        <begin position="475"/>
        <end position="495"/>
    </location>
</feature>
<feature type="compositionally biased region" description="Polar residues" evidence="1">
    <location>
        <begin position="547"/>
        <end position="559"/>
    </location>
</feature>
<dbReference type="GeneTree" id="ENSGT00940000157682"/>
<feature type="region of interest" description="Disordered" evidence="1">
    <location>
        <begin position="620"/>
        <end position="670"/>
    </location>
</feature>
<dbReference type="OMA" id="DSPTECH"/>
<dbReference type="PANTHER" id="PTHR12307:SF2">
    <property type="entry name" value="PROTEIN PHOSPHATASE 1 REGULATORY SUBUNIT 3A"/>
    <property type="match status" value="1"/>
</dbReference>
<reference evidence="4" key="2">
    <citation type="submission" date="2025-08" db="UniProtKB">
        <authorList>
            <consortium name="Ensembl"/>
        </authorList>
    </citation>
    <scope>IDENTIFICATION</scope>
</reference>
<feature type="region of interest" description="Disordered" evidence="1">
    <location>
        <begin position="475"/>
        <end position="508"/>
    </location>
</feature>
<organism evidence="4 5">
    <name type="scientific">Amphiprion percula</name>
    <name type="common">Orange clownfish</name>
    <name type="synonym">Lutjanus percula</name>
    <dbReference type="NCBI Taxonomy" id="161767"/>
    <lineage>
        <taxon>Eukaryota</taxon>
        <taxon>Metazoa</taxon>
        <taxon>Chordata</taxon>
        <taxon>Craniata</taxon>
        <taxon>Vertebrata</taxon>
        <taxon>Euteleostomi</taxon>
        <taxon>Actinopterygii</taxon>
        <taxon>Neopterygii</taxon>
        <taxon>Teleostei</taxon>
        <taxon>Neoteleostei</taxon>
        <taxon>Acanthomorphata</taxon>
        <taxon>Ovalentaria</taxon>
        <taxon>Pomacentridae</taxon>
        <taxon>Amphiprion</taxon>
    </lineage>
</organism>
<protein>
    <recommendedName>
        <fullName evidence="3">CBM21 domain-containing protein</fullName>
    </recommendedName>
</protein>
<feature type="compositionally biased region" description="Acidic residues" evidence="1">
    <location>
        <begin position="39"/>
        <end position="49"/>
    </location>
</feature>